<accession>A0A382ILZ5</accession>
<name>A0A382ILZ5_9ZZZZ</name>
<dbReference type="Gene3D" id="2.60.340.10">
    <property type="entry name" value="baseplate structural protein gp8, domain 1"/>
    <property type="match status" value="1"/>
</dbReference>
<proteinExistence type="predicted"/>
<dbReference type="EMBL" id="UINC01068230">
    <property type="protein sequence ID" value="SVC00690.1"/>
    <property type="molecule type" value="Genomic_DNA"/>
</dbReference>
<feature type="non-terminal residue" evidence="1">
    <location>
        <position position="430"/>
    </location>
</feature>
<organism evidence="1">
    <name type="scientific">marine metagenome</name>
    <dbReference type="NCBI Taxonomy" id="408172"/>
    <lineage>
        <taxon>unclassified sequences</taxon>
        <taxon>metagenomes</taxon>
        <taxon>ecological metagenomes</taxon>
    </lineage>
</organism>
<evidence type="ECO:0000313" key="1">
    <source>
        <dbReference type="EMBL" id="SVC00690.1"/>
    </source>
</evidence>
<dbReference type="AlphaFoldDB" id="A0A382ILZ5"/>
<evidence type="ECO:0008006" key="2">
    <source>
        <dbReference type="Google" id="ProtNLM"/>
    </source>
</evidence>
<dbReference type="InterPro" id="IPR036327">
    <property type="entry name" value="Gp8_sf"/>
</dbReference>
<reference evidence="1" key="1">
    <citation type="submission" date="2018-05" db="EMBL/GenBank/DDBJ databases">
        <authorList>
            <person name="Lanie J.A."/>
            <person name="Ng W.-L."/>
            <person name="Kazmierczak K.M."/>
            <person name="Andrzejewski T.M."/>
            <person name="Davidsen T.M."/>
            <person name="Wayne K.J."/>
            <person name="Tettelin H."/>
            <person name="Glass J.I."/>
            <person name="Rusch D."/>
            <person name="Podicherti R."/>
            <person name="Tsui H.-C.T."/>
            <person name="Winkler M.E."/>
        </authorList>
    </citation>
    <scope>NUCLEOTIDE SEQUENCE</scope>
</reference>
<dbReference type="SUPFAM" id="SSF89433">
    <property type="entry name" value="Baseplate structural protein gp8"/>
    <property type="match status" value="1"/>
</dbReference>
<gene>
    <name evidence="1" type="ORF">METZ01_LOCUS253544</name>
</gene>
<sequence length="430" mass="45006">MAAIITSKFRLDTTNKFLASLGDNQFYMALGRPNAWTDDTVPDTPYENDYANNTLWENMFAMKKIASTDIIHCSPRNLWVSGTTYAEYDDQDTNIESKVYFVISDNNNVYMCLKAGSGTSTTNPDTTGVQTSGVINHSGTDGYIWKYMFTVPTSDVTKFLTSSFIPTRHIKVTPPGGSDTALVNQYSVQTNAVDGAIYNMKITTAGTGYSSAPTLAITGDGASATATATVAGGAITGITMTNVGTGYTHATVSVTGGGGSNGAIRPVIGPPGGFGADATNDLRSHYITINTTFTGDESGSIPDSNDFRQLALIKNPIEQANEGPTTVTATDSMVVGNFYKILTIGTTTDTLWETAGSTSGDPVVGEIYKALVTTLTGSTTGTIAQVAEANTYNTCKSVTIPAALGGTYVADFAFEGHTGGTVGAKGIVVE</sequence>
<protein>
    <recommendedName>
        <fullName evidence="2">Bacteriophage T4 Gp8 domain-containing protein</fullName>
    </recommendedName>
</protein>